<dbReference type="InterPro" id="IPR015797">
    <property type="entry name" value="NUDIX_hydrolase-like_dom_sf"/>
</dbReference>
<dbReference type="Pfam" id="PF00293">
    <property type="entry name" value="NUDIX"/>
    <property type="match status" value="1"/>
</dbReference>
<accession>A0A1W1I7X6</accession>
<dbReference type="PROSITE" id="PS51462">
    <property type="entry name" value="NUDIX"/>
    <property type="match status" value="1"/>
</dbReference>
<evidence type="ECO:0000259" key="2">
    <source>
        <dbReference type="PROSITE" id="PS51462"/>
    </source>
</evidence>
<organism evidence="3 4">
    <name type="scientific">Nitrospira japonica</name>
    <dbReference type="NCBI Taxonomy" id="1325564"/>
    <lineage>
        <taxon>Bacteria</taxon>
        <taxon>Pseudomonadati</taxon>
        <taxon>Nitrospirota</taxon>
        <taxon>Nitrospiria</taxon>
        <taxon>Nitrospirales</taxon>
        <taxon>Nitrospiraceae</taxon>
        <taxon>Nitrospira</taxon>
    </lineage>
</organism>
<dbReference type="Proteomes" id="UP000192042">
    <property type="component" value="Chromosome I"/>
</dbReference>
<reference evidence="3 4" key="1">
    <citation type="submission" date="2017-03" db="EMBL/GenBank/DDBJ databases">
        <authorList>
            <person name="Afonso C.L."/>
            <person name="Miller P.J."/>
            <person name="Scott M.A."/>
            <person name="Spackman E."/>
            <person name="Goraichik I."/>
            <person name="Dimitrov K.M."/>
            <person name="Suarez D.L."/>
            <person name="Swayne D.E."/>
        </authorList>
    </citation>
    <scope>NUCLEOTIDE SEQUENCE [LARGE SCALE GENOMIC DNA]</scope>
    <source>
        <strain evidence="3">Genome sequencing of Nitrospira japonica strain NJ11</strain>
    </source>
</reference>
<proteinExistence type="predicted"/>
<dbReference type="CDD" id="cd04662">
    <property type="entry name" value="NUDIX_Hydrolase"/>
    <property type="match status" value="1"/>
</dbReference>
<dbReference type="Gene3D" id="3.90.79.10">
    <property type="entry name" value="Nucleoside Triphosphate Pyrophosphohydrolase"/>
    <property type="match status" value="1"/>
</dbReference>
<protein>
    <recommendedName>
        <fullName evidence="2">Nudix hydrolase domain-containing protein</fullName>
    </recommendedName>
</protein>
<dbReference type="STRING" id="1325564.NSJP_2792"/>
<dbReference type="EMBL" id="LT828648">
    <property type="protein sequence ID" value="SLM48959.1"/>
    <property type="molecule type" value="Genomic_DNA"/>
</dbReference>
<evidence type="ECO:0000313" key="3">
    <source>
        <dbReference type="EMBL" id="SLM48959.1"/>
    </source>
</evidence>
<keyword evidence="1" id="KW-0378">Hydrolase</keyword>
<evidence type="ECO:0000256" key="1">
    <source>
        <dbReference type="ARBA" id="ARBA00022801"/>
    </source>
</evidence>
<dbReference type="KEGG" id="nja:NSJP_2792"/>
<sequence>MTRRATAAKTSAGILLYRNRPGGIQVFLAHPGGPFWARKDDGAWSIPKGEYDPAEDPLAAARREFTEETGLALQGPFEALGQLKQPGGKVITAYAVEGDVDAVSVVSNTFELEWPPRSGKMCRFPEVDRAAWFEFETACRKVLPGQRPFLDRLMKSMMGESE</sequence>
<keyword evidence="4" id="KW-1185">Reference proteome</keyword>
<dbReference type="PANTHER" id="PTHR21340">
    <property type="entry name" value="DIADENOSINE 5,5-P1,P4-TETRAPHOSPHATE PYROPHOSPHOHYDROLASE MUTT"/>
    <property type="match status" value="1"/>
</dbReference>
<dbReference type="InterPro" id="IPR020084">
    <property type="entry name" value="NUDIX_hydrolase_CS"/>
</dbReference>
<dbReference type="GO" id="GO:0006167">
    <property type="term" value="P:AMP biosynthetic process"/>
    <property type="evidence" value="ECO:0007669"/>
    <property type="project" value="TreeGrafter"/>
</dbReference>
<dbReference type="RefSeq" id="WP_080887271.1">
    <property type="nucleotide sequence ID" value="NZ_LT828648.1"/>
</dbReference>
<evidence type="ECO:0000313" key="4">
    <source>
        <dbReference type="Proteomes" id="UP000192042"/>
    </source>
</evidence>
<dbReference type="AlphaFoldDB" id="A0A1W1I7X6"/>
<dbReference type="PROSITE" id="PS00893">
    <property type="entry name" value="NUDIX_BOX"/>
    <property type="match status" value="1"/>
</dbReference>
<dbReference type="GO" id="GO:0004081">
    <property type="term" value="F:bis(5'-nucleosyl)-tetraphosphatase (asymmetrical) activity"/>
    <property type="evidence" value="ECO:0007669"/>
    <property type="project" value="TreeGrafter"/>
</dbReference>
<dbReference type="InterPro" id="IPR051325">
    <property type="entry name" value="Nudix_hydrolase_domain"/>
</dbReference>
<dbReference type="PANTHER" id="PTHR21340:SF7">
    <property type="entry name" value="NUDIX HYDROLASE DOMAIN-CONTAINING PROTEIN"/>
    <property type="match status" value="1"/>
</dbReference>
<dbReference type="OrthoDB" id="954553at2"/>
<dbReference type="GO" id="GO:0006754">
    <property type="term" value="P:ATP biosynthetic process"/>
    <property type="evidence" value="ECO:0007669"/>
    <property type="project" value="TreeGrafter"/>
</dbReference>
<gene>
    <name evidence="3" type="ORF">NSJP_2792</name>
</gene>
<dbReference type="SUPFAM" id="SSF55811">
    <property type="entry name" value="Nudix"/>
    <property type="match status" value="1"/>
</dbReference>
<dbReference type="InterPro" id="IPR000086">
    <property type="entry name" value="NUDIX_hydrolase_dom"/>
</dbReference>
<feature type="domain" description="Nudix hydrolase" evidence="2">
    <location>
        <begin position="7"/>
        <end position="155"/>
    </location>
</feature>
<name>A0A1W1I7X6_9BACT</name>